<evidence type="ECO:0000313" key="2">
    <source>
        <dbReference type="Proteomes" id="UP001321486"/>
    </source>
</evidence>
<accession>A0ABM8GS64</accession>
<dbReference type="EMBL" id="AP027732">
    <property type="protein sequence ID" value="BDZ51257.1"/>
    <property type="molecule type" value="Genomic_DNA"/>
</dbReference>
<organism evidence="1 2">
    <name type="scientific">Frondihabitans sucicola</name>
    <dbReference type="NCBI Taxonomy" id="1268041"/>
    <lineage>
        <taxon>Bacteria</taxon>
        <taxon>Bacillati</taxon>
        <taxon>Actinomycetota</taxon>
        <taxon>Actinomycetes</taxon>
        <taxon>Micrococcales</taxon>
        <taxon>Microbacteriaceae</taxon>
        <taxon>Frondihabitans</taxon>
    </lineage>
</organism>
<evidence type="ECO:0000313" key="1">
    <source>
        <dbReference type="EMBL" id="BDZ51257.1"/>
    </source>
</evidence>
<dbReference type="Proteomes" id="UP001321486">
    <property type="component" value="Chromosome"/>
</dbReference>
<gene>
    <name evidence="1" type="ORF">GCM10025867_34980</name>
</gene>
<sequence length="52" mass="6102">MFVTADARERLMERRRQSFRDEFVTPLLREAEKLGIAPDQISHMILTEGIRA</sequence>
<protein>
    <submittedName>
        <fullName evidence="1">Uncharacterized protein</fullName>
    </submittedName>
</protein>
<reference evidence="2" key="1">
    <citation type="journal article" date="2019" name="Int. J. Syst. Evol. Microbiol.">
        <title>The Global Catalogue of Microorganisms (GCM) 10K type strain sequencing project: providing services to taxonomists for standard genome sequencing and annotation.</title>
        <authorList>
            <consortium name="The Broad Institute Genomics Platform"/>
            <consortium name="The Broad Institute Genome Sequencing Center for Infectious Disease"/>
            <person name="Wu L."/>
            <person name="Ma J."/>
        </authorList>
    </citation>
    <scope>NUCLEOTIDE SEQUENCE [LARGE SCALE GENOMIC DNA]</scope>
    <source>
        <strain evidence="2">NBRC 108728</strain>
    </source>
</reference>
<proteinExistence type="predicted"/>
<name>A0ABM8GS64_9MICO</name>
<keyword evidence="2" id="KW-1185">Reference proteome</keyword>